<protein>
    <recommendedName>
        <fullName evidence="5">Ubiquitin-like protease family profile domain-containing protein</fullName>
    </recommendedName>
</protein>
<keyword evidence="3" id="KW-0378">Hydrolase</keyword>
<accession>A0A565CCM0</accession>
<keyword evidence="7" id="KW-1185">Reference proteome</keyword>
<evidence type="ECO:0000259" key="5">
    <source>
        <dbReference type="PROSITE" id="PS50600"/>
    </source>
</evidence>
<comment type="similarity">
    <text evidence="1">Belongs to the peptidase C48 family.</text>
</comment>
<evidence type="ECO:0000256" key="2">
    <source>
        <dbReference type="ARBA" id="ARBA00022670"/>
    </source>
</evidence>
<evidence type="ECO:0000313" key="6">
    <source>
        <dbReference type="EMBL" id="VVB11356.1"/>
    </source>
</evidence>
<dbReference type="InterPro" id="IPR003653">
    <property type="entry name" value="Peptidase_C48_C"/>
</dbReference>
<evidence type="ECO:0000256" key="4">
    <source>
        <dbReference type="SAM" id="MobiDB-lite"/>
    </source>
</evidence>
<dbReference type="OrthoDB" id="1111875at2759"/>
<comment type="caution">
    <text evidence="6">The sequence shown here is derived from an EMBL/GenBank/DDBJ whole genome shotgun (WGS) entry which is preliminary data.</text>
</comment>
<dbReference type="InterPro" id="IPR038765">
    <property type="entry name" value="Papain-like_cys_pep_sf"/>
</dbReference>
<evidence type="ECO:0000313" key="7">
    <source>
        <dbReference type="Proteomes" id="UP000489600"/>
    </source>
</evidence>
<dbReference type="GO" id="GO:0006508">
    <property type="term" value="P:proteolysis"/>
    <property type="evidence" value="ECO:0007669"/>
    <property type="project" value="UniProtKB-KW"/>
</dbReference>
<evidence type="ECO:0000256" key="3">
    <source>
        <dbReference type="ARBA" id="ARBA00022801"/>
    </source>
</evidence>
<dbReference type="SUPFAM" id="SSF54001">
    <property type="entry name" value="Cysteine proteinases"/>
    <property type="match status" value="1"/>
</dbReference>
<dbReference type="Proteomes" id="UP000489600">
    <property type="component" value="Unassembled WGS sequence"/>
</dbReference>
<name>A0A565CCM0_9BRAS</name>
<evidence type="ECO:0000256" key="1">
    <source>
        <dbReference type="ARBA" id="ARBA00005234"/>
    </source>
</evidence>
<reference evidence="6" key="1">
    <citation type="submission" date="2019-07" db="EMBL/GenBank/DDBJ databases">
        <authorList>
            <person name="Dittberner H."/>
        </authorList>
    </citation>
    <scope>NUCLEOTIDE SEQUENCE [LARGE SCALE GENOMIC DNA]</scope>
</reference>
<feature type="compositionally biased region" description="Acidic residues" evidence="4">
    <location>
        <begin position="68"/>
        <end position="79"/>
    </location>
</feature>
<keyword evidence="2" id="KW-0645">Protease</keyword>
<dbReference type="AlphaFoldDB" id="A0A565CCM0"/>
<dbReference type="GO" id="GO:0008234">
    <property type="term" value="F:cysteine-type peptidase activity"/>
    <property type="evidence" value="ECO:0007669"/>
    <property type="project" value="InterPro"/>
</dbReference>
<dbReference type="Pfam" id="PF02902">
    <property type="entry name" value="Peptidase_C48"/>
    <property type="match status" value="1"/>
</dbReference>
<feature type="region of interest" description="Disordered" evidence="4">
    <location>
        <begin position="163"/>
        <end position="182"/>
    </location>
</feature>
<sequence length="680" mass="74560">MDQRGKSKEVPRNVPSMEKPDLPHRMFATGHELVGIQVTAYHPTGGIRSILNALEQDEVNCSSSSDSEAGDDDDTEDDKESPTTKISLSPGHARNVHVAAEASVDCIITDDGENEIPDSTYVWPEDVQVENMVKLINEESVFHSEMFVGGATKADVIRMRKEEEENNAKAKQRKAGASVEEGNADTDGNGCFDINSCIQQIEVLKSKLDLLEMDITDGLDKEFDQMLSIMKEHISNVGTNLCQKGTSVGGLSCEAAVLHTSKTCVSPNANKVGDNPVPGLGKQADEVDRVINSVMEEIHNNIPDFSTATEDTEGDDIGVADVSLDDGEGGGMDVDCNGEMGTALECGPVVNGIYETLLLCPIPSFSLGLSQGDADCETEVVEPSVPDIGGICRKSKRQKTVALSLVDDYQCDMRIVHQAREAHMSVYGDVVGGDYCQKFGTLEKVTRNFTISVHGVFISAKEILEVAERTKNMPTKMVDVLMHHTRSLHNKQALVSKKVEFLDTKFVSQLSKNYSKFAAAVKKEEFKFSKSLTQMFCQDKANSYGAEQFYFPFNFDKQHWVGVCVGYNSSVVYVLDCNISLRGDAALLKDLNPLAQMFPFLLKQAGRNLGSRECKPFTVERAKGIPQNGIHSDSVVTSILMMQAHAFADLAVCRCITPAVLPMEAQRLAIMLYEENYERL</sequence>
<feature type="region of interest" description="Disordered" evidence="4">
    <location>
        <begin position="1"/>
        <end position="26"/>
    </location>
</feature>
<gene>
    <name evidence="6" type="ORF">ANE_LOCUS21800</name>
</gene>
<feature type="compositionally biased region" description="Basic and acidic residues" evidence="4">
    <location>
        <begin position="1"/>
        <end position="11"/>
    </location>
</feature>
<feature type="region of interest" description="Disordered" evidence="4">
    <location>
        <begin position="58"/>
        <end position="92"/>
    </location>
</feature>
<proteinExistence type="inferred from homology"/>
<feature type="domain" description="Ubiquitin-like protease family profile" evidence="5">
    <location>
        <begin position="456"/>
        <end position="625"/>
    </location>
</feature>
<dbReference type="EMBL" id="CABITT030000007">
    <property type="protein sequence ID" value="VVB11356.1"/>
    <property type="molecule type" value="Genomic_DNA"/>
</dbReference>
<organism evidence="6 7">
    <name type="scientific">Arabis nemorensis</name>
    <dbReference type="NCBI Taxonomy" id="586526"/>
    <lineage>
        <taxon>Eukaryota</taxon>
        <taxon>Viridiplantae</taxon>
        <taxon>Streptophyta</taxon>
        <taxon>Embryophyta</taxon>
        <taxon>Tracheophyta</taxon>
        <taxon>Spermatophyta</taxon>
        <taxon>Magnoliopsida</taxon>
        <taxon>eudicotyledons</taxon>
        <taxon>Gunneridae</taxon>
        <taxon>Pentapetalae</taxon>
        <taxon>rosids</taxon>
        <taxon>malvids</taxon>
        <taxon>Brassicales</taxon>
        <taxon>Brassicaceae</taxon>
        <taxon>Arabideae</taxon>
        <taxon>Arabis</taxon>
    </lineage>
</organism>
<dbReference type="PROSITE" id="PS50600">
    <property type="entry name" value="ULP_PROTEASE"/>
    <property type="match status" value="1"/>
</dbReference>
<dbReference type="Gene3D" id="3.40.395.10">
    <property type="entry name" value="Adenoviral Proteinase, Chain A"/>
    <property type="match status" value="1"/>
</dbReference>